<dbReference type="EMBL" id="JAYMYQ010000004">
    <property type="protein sequence ID" value="KAK7340044.1"/>
    <property type="molecule type" value="Genomic_DNA"/>
</dbReference>
<dbReference type="GO" id="GO:0008289">
    <property type="term" value="F:lipid binding"/>
    <property type="evidence" value="ECO:0007669"/>
    <property type="project" value="UniProtKB-KW"/>
</dbReference>
<dbReference type="GO" id="GO:0006869">
    <property type="term" value="P:lipid transport"/>
    <property type="evidence" value="ECO:0007669"/>
    <property type="project" value="InterPro"/>
</dbReference>
<dbReference type="PANTHER" id="PTHR33076">
    <property type="entry name" value="NON-SPECIFIC LIPID-TRANSFER PROTEIN 2-RELATED"/>
    <property type="match status" value="1"/>
</dbReference>
<protein>
    <recommendedName>
        <fullName evidence="3">Non-specific lipid-transfer protein</fullName>
    </recommendedName>
</protein>
<dbReference type="CDD" id="cd01960">
    <property type="entry name" value="nsLTP1"/>
    <property type="match status" value="1"/>
</dbReference>
<feature type="chain" id="PRO_5042902516" description="Non-specific lipid-transfer protein" evidence="4">
    <location>
        <begin position="27"/>
        <end position="119"/>
    </location>
</feature>
<keyword evidence="4" id="KW-0732">Signal</keyword>
<organism evidence="6 7">
    <name type="scientific">Canavalia gladiata</name>
    <name type="common">Sword bean</name>
    <name type="synonym">Dolichos gladiatus</name>
    <dbReference type="NCBI Taxonomy" id="3824"/>
    <lineage>
        <taxon>Eukaryota</taxon>
        <taxon>Viridiplantae</taxon>
        <taxon>Streptophyta</taxon>
        <taxon>Embryophyta</taxon>
        <taxon>Tracheophyta</taxon>
        <taxon>Spermatophyta</taxon>
        <taxon>Magnoliopsida</taxon>
        <taxon>eudicotyledons</taxon>
        <taxon>Gunneridae</taxon>
        <taxon>Pentapetalae</taxon>
        <taxon>rosids</taxon>
        <taxon>fabids</taxon>
        <taxon>Fabales</taxon>
        <taxon>Fabaceae</taxon>
        <taxon>Papilionoideae</taxon>
        <taxon>50 kb inversion clade</taxon>
        <taxon>NPAAA clade</taxon>
        <taxon>indigoferoid/millettioid clade</taxon>
        <taxon>Phaseoleae</taxon>
        <taxon>Canavalia</taxon>
    </lineage>
</organism>
<reference evidence="6 7" key="1">
    <citation type="submission" date="2024-01" db="EMBL/GenBank/DDBJ databases">
        <title>The genomes of 5 underutilized Papilionoideae crops provide insights into root nodulation and disease resistanc.</title>
        <authorList>
            <person name="Jiang F."/>
        </authorList>
    </citation>
    <scope>NUCLEOTIDE SEQUENCE [LARGE SCALE GENOMIC DNA]</scope>
    <source>
        <strain evidence="6">LVBAO_FW01</strain>
        <tissue evidence="6">Leaves</tissue>
    </source>
</reference>
<feature type="domain" description="Bifunctional inhibitor/plant lipid transfer protein/seed storage helical" evidence="5">
    <location>
        <begin position="30"/>
        <end position="115"/>
    </location>
</feature>
<proteinExistence type="inferred from homology"/>
<accession>A0AAN9LTA8</accession>
<evidence type="ECO:0000256" key="3">
    <source>
        <dbReference type="RuleBase" id="RU000628"/>
    </source>
</evidence>
<dbReference type="InterPro" id="IPR000528">
    <property type="entry name" value="Plant_nsLTP"/>
</dbReference>
<dbReference type="AlphaFoldDB" id="A0AAN9LTA8"/>
<evidence type="ECO:0000313" key="7">
    <source>
        <dbReference type="Proteomes" id="UP001367508"/>
    </source>
</evidence>
<dbReference type="SMART" id="SM00499">
    <property type="entry name" value="AAI"/>
    <property type="match status" value="1"/>
</dbReference>
<keyword evidence="7" id="KW-1185">Reference proteome</keyword>
<feature type="signal peptide" evidence="4">
    <location>
        <begin position="1"/>
        <end position="26"/>
    </location>
</feature>
<comment type="similarity">
    <text evidence="1 3">Belongs to the plant LTP family.</text>
</comment>
<dbReference type="InterPro" id="IPR016140">
    <property type="entry name" value="Bifunc_inhib/LTP/seed_store"/>
</dbReference>
<evidence type="ECO:0000256" key="2">
    <source>
        <dbReference type="ARBA" id="ARBA00023157"/>
    </source>
</evidence>
<dbReference type="SUPFAM" id="SSF47699">
    <property type="entry name" value="Bifunctional inhibitor/lipid-transfer protein/seed storage 2S albumin"/>
    <property type="match status" value="1"/>
</dbReference>
<evidence type="ECO:0000259" key="5">
    <source>
        <dbReference type="SMART" id="SM00499"/>
    </source>
</evidence>
<dbReference type="Pfam" id="PF00234">
    <property type="entry name" value="Tryp_alpha_amyl"/>
    <property type="match status" value="1"/>
</dbReference>
<keyword evidence="3" id="KW-0446">Lipid-binding</keyword>
<evidence type="ECO:0000256" key="4">
    <source>
        <dbReference type="SAM" id="SignalP"/>
    </source>
</evidence>
<evidence type="ECO:0000256" key="1">
    <source>
        <dbReference type="ARBA" id="ARBA00009748"/>
    </source>
</evidence>
<dbReference type="InterPro" id="IPR036312">
    <property type="entry name" value="Bifun_inhib/LTP/seed_sf"/>
</dbReference>
<sequence>MASPMLVKVACLGLMCMVLSIPLADGAIPCGQVQFTLASCLGYLRGGGGAVPPACCNGVRTLNNQAKTTPDRRGVCTCLKSSVLRLPGINFATATALSAKCGVNLPYKISPAIDCNIVH</sequence>
<comment type="function">
    <text evidence="3">Plant non-specific lipid-transfer proteins transfer phospholipids as well as galactolipids across membranes. May play a role in wax or cutin deposition in the cell walls of expanding epidermal cells and certain secretory tissues.</text>
</comment>
<dbReference type="PRINTS" id="PR00382">
    <property type="entry name" value="LIPIDTRNSFER"/>
</dbReference>
<gene>
    <name evidence="6" type="ORF">VNO77_20736</name>
</gene>
<dbReference type="Proteomes" id="UP001367508">
    <property type="component" value="Unassembled WGS sequence"/>
</dbReference>
<dbReference type="Gene3D" id="1.10.110.10">
    <property type="entry name" value="Plant lipid-transfer and hydrophobic proteins"/>
    <property type="match status" value="1"/>
</dbReference>
<comment type="caution">
    <text evidence="6">The sequence shown here is derived from an EMBL/GenBank/DDBJ whole genome shotgun (WGS) entry which is preliminary data.</text>
</comment>
<name>A0AAN9LTA8_CANGL</name>
<evidence type="ECO:0000313" key="6">
    <source>
        <dbReference type="EMBL" id="KAK7340044.1"/>
    </source>
</evidence>
<keyword evidence="3" id="KW-0813">Transport</keyword>
<keyword evidence="2" id="KW-1015">Disulfide bond</keyword>